<dbReference type="Pfam" id="PF19845">
    <property type="entry name" value="DUF6320"/>
    <property type="match status" value="1"/>
</dbReference>
<feature type="transmembrane region" description="Helical" evidence="1">
    <location>
        <begin position="83"/>
        <end position="103"/>
    </location>
</feature>
<dbReference type="AlphaFoldDB" id="A0A3A9AIG8"/>
<evidence type="ECO:0008006" key="4">
    <source>
        <dbReference type="Google" id="ProtNLM"/>
    </source>
</evidence>
<keyword evidence="1" id="KW-1133">Transmembrane helix</keyword>
<reference evidence="2 3" key="1">
    <citation type="submission" date="2018-09" db="EMBL/GenBank/DDBJ databases">
        <title>Murine metabolic-syndrome-specific gut microbial biobank.</title>
        <authorList>
            <person name="Liu C."/>
        </authorList>
    </citation>
    <scope>NUCLEOTIDE SEQUENCE [LARGE SCALE GENOMIC DNA]</scope>
    <source>
        <strain evidence="2 3">0.1xD8-82</strain>
    </source>
</reference>
<evidence type="ECO:0000313" key="2">
    <source>
        <dbReference type="EMBL" id="RKI91177.1"/>
    </source>
</evidence>
<feature type="transmembrane region" description="Helical" evidence="1">
    <location>
        <begin position="198"/>
        <end position="219"/>
    </location>
</feature>
<dbReference type="Proteomes" id="UP000280696">
    <property type="component" value="Unassembled WGS sequence"/>
</dbReference>
<gene>
    <name evidence="2" type="ORF">D7V94_11615</name>
</gene>
<feature type="transmembrane region" description="Helical" evidence="1">
    <location>
        <begin position="136"/>
        <end position="159"/>
    </location>
</feature>
<proteinExistence type="predicted"/>
<feature type="transmembrane region" description="Helical" evidence="1">
    <location>
        <begin position="55"/>
        <end position="77"/>
    </location>
</feature>
<sequence>MSYCVNCGVELEPSLTECPLCNTPVINPKELYQTKKLSPYPKARGQVDVVKRKDLAILTCTVLTATSLSCLLLNLFVFSKSPWSLFIIGACLVLFVLVFPAMIYTKLPIYISLLFDGVAVGFYLYMITFNTASERWFVGLALPIVALATILVEIFALLLRSFPVSFLTTALYFFAETAFFCIGLELLIDHYLDAPLKLVWSAIVLTVCSVIEVVLLTVLSRRRLRDAVRRRLHF</sequence>
<comment type="caution">
    <text evidence="2">The sequence shown here is derived from an EMBL/GenBank/DDBJ whole genome shotgun (WGS) entry which is preliminary data.</text>
</comment>
<dbReference type="OrthoDB" id="2048993at2"/>
<protein>
    <recommendedName>
        <fullName evidence="4">Zinc ribbon domain-containing protein</fullName>
    </recommendedName>
</protein>
<dbReference type="InterPro" id="IPR046283">
    <property type="entry name" value="DUF6320"/>
</dbReference>
<evidence type="ECO:0000313" key="3">
    <source>
        <dbReference type="Proteomes" id="UP000280696"/>
    </source>
</evidence>
<dbReference type="EMBL" id="RAYQ01000011">
    <property type="protein sequence ID" value="RKI91177.1"/>
    <property type="molecule type" value="Genomic_DNA"/>
</dbReference>
<keyword evidence="1" id="KW-0812">Transmembrane</keyword>
<keyword evidence="1" id="KW-0472">Membrane</keyword>
<name>A0A3A9AIG8_9FIRM</name>
<feature type="transmembrane region" description="Helical" evidence="1">
    <location>
        <begin position="110"/>
        <end position="130"/>
    </location>
</feature>
<keyword evidence="3" id="KW-1185">Reference proteome</keyword>
<organism evidence="2 3">
    <name type="scientific">Parablautia intestinalis</name>
    <dbReference type="NCBI Taxonomy" id="2320100"/>
    <lineage>
        <taxon>Bacteria</taxon>
        <taxon>Bacillati</taxon>
        <taxon>Bacillota</taxon>
        <taxon>Clostridia</taxon>
        <taxon>Lachnospirales</taxon>
        <taxon>Lachnospiraceae</taxon>
        <taxon>Parablautia</taxon>
    </lineage>
</organism>
<feature type="transmembrane region" description="Helical" evidence="1">
    <location>
        <begin position="171"/>
        <end position="192"/>
    </location>
</feature>
<evidence type="ECO:0000256" key="1">
    <source>
        <dbReference type="SAM" id="Phobius"/>
    </source>
</evidence>
<accession>A0A3A9AIG8</accession>